<comment type="caution">
    <text evidence="1">The sequence shown here is derived from an EMBL/GenBank/DDBJ whole genome shotgun (WGS) entry which is preliminary data.</text>
</comment>
<evidence type="ECO:0000313" key="1">
    <source>
        <dbReference type="EMBL" id="KAJ7201428.1"/>
    </source>
</evidence>
<protein>
    <submittedName>
        <fullName evidence="1">Uncharacterized protein</fullName>
    </submittedName>
</protein>
<proteinExistence type="predicted"/>
<dbReference type="AlphaFoldDB" id="A0AAD6VAF1"/>
<name>A0AAD6VAF1_9AGAR</name>
<dbReference type="Proteomes" id="UP001219525">
    <property type="component" value="Unassembled WGS sequence"/>
</dbReference>
<organism evidence="1 2">
    <name type="scientific">Mycena pura</name>
    <dbReference type="NCBI Taxonomy" id="153505"/>
    <lineage>
        <taxon>Eukaryota</taxon>
        <taxon>Fungi</taxon>
        <taxon>Dikarya</taxon>
        <taxon>Basidiomycota</taxon>
        <taxon>Agaricomycotina</taxon>
        <taxon>Agaricomycetes</taxon>
        <taxon>Agaricomycetidae</taxon>
        <taxon>Agaricales</taxon>
        <taxon>Marasmiineae</taxon>
        <taxon>Mycenaceae</taxon>
        <taxon>Mycena</taxon>
    </lineage>
</organism>
<keyword evidence="2" id="KW-1185">Reference proteome</keyword>
<evidence type="ECO:0000313" key="2">
    <source>
        <dbReference type="Proteomes" id="UP001219525"/>
    </source>
</evidence>
<sequence>MLNLVALMVDANIPDVKHRDVHEEEEAIKHFETLNEPSSKYHRGALGLGYIHLSVKVKCEPARLYHPELATQRTAGKGVSYSTRLEQRKGYKLALAVTRARSPSDGLMSTTTNIVRVHLCSTPPKSSRYLNLPYTVHTPRASAVRTAAAAQFGADDSFAQLIDINIERDHLGELTATMVDESDERRRLYKMQNTTLMGHIQEAKEIAVRAEARAEYLFGAHIEEKEAIIRRAEKQLGERVVVERYEGCEAIIQRKPVFLLFRFKLALKQRIDCNDMLALQLQARNDPVIMEALDVCESLQKKTHLWALLRHEFPAQEAHYQPLDRAVVTILNVLAHDMVNCCRVLLVLRDMAAHEGRRHELQHPKLSHEELKDTMNQIAPEFSAVIQSVVAMGGPMRKKKYGEEPDWERRLFRAVNERDENCTTSLRAFIHARKQELKRLKPQAETGE</sequence>
<dbReference type="EMBL" id="JARJCW010000059">
    <property type="protein sequence ID" value="KAJ7201428.1"/>
    <property type="molecule type" value="Genomic_DNA"/>
</dbReference>
<gene>
    <name evidence="1" type="ORF">GGX14DRAFT_400187</name>
</gene>
<accession>A0AAD6VAF1</accession>
<reference evidence="1" key="1">
    <citation type="submission" date="2023-03" db="EMBL/GenBank/DDBJ databases">
        <title>Massive genome expansion in bonnet fungi (Mycena s.s.) driven by repeated elements and novel gene families across ecological guilds.</title>
        <authorList>
            <consortium name="Lawrence Berkeley National Laboratory"/>
            <person name="Harder C.B."/>
            <person name="Miyauchi S."/>
            <person name="Viragh M."/>
            <person name="Kuo A."/>
            <person name="Thoen E."/>
            <person name="Andreopoulos B."/>
            <person name="Lu D."/>
            <person name="Skrede I."/>
            <person name="Drula E."/>
            <person name="Henrissat B."/>
            <person name="Morin E."/>
            <person name="Kohler A."/>
            <person name="Barry K."/>
            <person name="LaButti K."/>
            <person name="Morin E."/>
            <person name="Salamov A."/>
            <person name="Lipzen A."/>
            <person name="Mereny Z."/>
            <person name="Hegedus B."/>
            <person name="Baldrian P."/>
            <person name="Stursova M."/>
            <person name="Weitz H."/>
            <person name="Taylor A."/>
            <person name="Grigoriev I.V."/>
            <person name="Nagy L.G."/>
            <person name="Martin F."/>
            <person name="Kauserud H."/>
        </authorList>
    </citation>
    <scope>NUCLEOTIDE SEQUENCE</scope>
    <source>
        <strain evidence="1">9144</strain>
    </source>
</reference>